<gene>
    <name evidence="8" type="primary">prkC_8</name>
    <name evidence="8" type="ORF">Pan161_25410</name>
</gene>
<dbReference type="SMART" id="SM00220">
    <property type="entry name" value="S_TKc"/>
    <property type="match status" value="1"/>
</dbReference>
<name>A0A517VD27_9PLAN</name>
<dbReference type="GO" id="GO:0004674">
    <property type="term" value="F:protein serine/threonine kinase activity"/>
    <property type="evidence" value="ECO:0007669"/>
    <property type="project" value="UniProtKB-EC"/>
</dbReference>
<organism evidence="8 9">
    <name type="scientific">Gimesia algae</name>
    <dbReference type="NCBI Taxonomy" id="2527971"/>
    <lineage>
        <taxon>Bacteria</taxon>
        <taxon>Pseudomonadati</taxon>
        <taxon>Planctomycetota</taxon>
        <taxon>Planctomycetia</taxon>
        <taxon>Planctomycetales</taxon>
        <taxon>Planctomycetaceae</taxon>
        <taxon>Gimesia</taxon>
    </lineage>
</organism>
<dbReference type="PROSITE" id="PS50011">
    <property type="entry name" value="PROTEIN_KINASE_DOM"/>
    <property type="match status" value="1"/>
</dbReference>
<dbReference type="PROSITE" id="PS00622">
    <property type="entry name" value="HTH_LUXR_1"/>
    <property type="match status" value="1"/>
</dbReference>
<dbReference type="InterPro" id="IPR000792">
    <property type="entry name" value="Tscrpt_reg_LuxR_C"/>
</dbReference>
<evidence type="ECO:0000256" key="4">
    <source>
        <dbReference type="ARBA" id="ARBA00022840"/>
    </source>
</evidence>
<dbReference type="EMBL" id="CP036343">
    <property type="protein sequence ID" value="QDT90887.1"/>
    <property type="molecule type" value="Genomic_DNA"/>
</dbReference>
<dbReference type="AlphaFoldDB" id="A0A517VD27"/>
<keyword evidence="9" id="KW-1185">Reference proteome</keyword>
<sequence length="469" mass="52214">MNFVDSRESFTKVSNLNSQELLQMYQAGQSEAATAIFDRYVARLIALARSRIGSKLGRRVDAEDIVQSAYRSFFVHASGDEYQLKETGDLWRLLASIALHKLYGQIEKHTAAKRSVHHEDPTDLATAAARTPEPSAGEVVAIIEELHTVIRDLPPEERMVLMASLQGQENPEISKSVNRSERTVRRLLANARRKIEQRLLPGVTTDVQSSTSVVEYEAPLLYSDYVLEQLLGSGGMGKVFRARVKGTKQKAAIKSLHKSRQSDRRAVAQFVKEAQLLTRLHHANIVRVEGLGRFPGGGYFMVMDYVEGIDLQSQLDVQPFSIKAALGILKNVTDAISYAHDKGIIHCDLKPGNILQDKNGNVLVTDFGFAFLIANGATVENSIGGTAGFIAPEILSHQSLPTPATDIYSLGVLLWTLITGRLPEKPFIHRSREMELKPVFRVVKRCLSDDPRKRYQTITELQQELMAIQ</sequence>
<dbReference type="InterPro" id="IPR011009">
    <property type="entry name" value="Kinase-like_dom_sf"/>
</dbReference>
<dbReference type="GO" id="GO:0006352">
    <property type="term" value="P:DNA-templated transcription initiation"/>
    <property type="evidence" value="ECO:0007669"/>
    <property type="project" value="InterPro"/>
</dbReference>
<dbReference type="SUPFAM" id="SSF56112">
    <property type="entry name" value="Protein kinase-like (PK-like)"/>
    <property type="match status" value="1"/>
</dbReference>
<dbReference type="NCBIfam" id="TIGR02937">
    <property type="entry name" value="sigma70-ECF"/>
    <property type="match status" value="1"/>
</dbReference>
<keyword evidence="1 8" id="KW-0808">Transferase</keyword>
<dbReference type="GO" id="GO:0005524">
    <property type="term" value="F:ATP binding"/>
    <property type="evidence" value="ECO:0007669"/>
    <property type="project" value="UniProtKB-UniRule"/>
</dbReference>
<evidence type="ECO:0000256" key="1">
    <source>
        <dbReference type="ARBA" id="ARBA00022679"/>
    </source>
</evidence>
<dbReference type="Proteomes" id="UP000316855">
    <property type="component" value="Chromosome"/>
</dbReference>
<feature type="domain" description="Protein kinase" evidence="7">
    <location>
        <begin position="225"/>
        <end position="466"/>
    </location>
</feature>
<dbReference type="InterPro" id="IPR013324">
    <property type="entry name" value="RNA_pol_sigma_r3/r4-like"/>
</dbReference>
<evidence type="ECO:0000256" key="6">
    <source>
        <dbReference type="SAM" id="MobiDB-lite"/>
    </source>
</evidence>
<dbReference type="PROSITE" id="PS00107">
    <property type="entry name" value="PROTEIN_KINASE_ATP"/>
    <property type="match status" value="1"/>
</dbReference>
<dbReference type="GO" id="GO:0003700">
    <property type="term" value="F:DNA-binding transcription factor activity"/>
    <property type="evidence" value="ECO:0007669"/>
    <property type="project" value="InterPro"/>
</dbReference>
<dbReference type="Pfam" id="PF00069">
    <property type="entry name" value="Pkinase"/>
    <property type="match status" value="1"/>
</dbReference>
<evidence type="ECO:0000313" key="8">
    <source>
        <dbReference type="EMBL" id="QDT90887.1"/>
    </source>
</evidence>
<dbReference type="Gene3D" id="1.10.1740.10">
    <property type="match status" value="1"/>
</dbReference>
<reference evidence="8 9" key="1">
    <citation type="submission" date="2019-02" db="EMBL/GenBank/DDBJ databases">
        <title>Deep-cultivation of Planctomycetes and their phenomic and genomic characterization uncovers novel biology.</title>
        <authorList>
            <person name="Wiegand S."/>
            <person name="Jogler M."/>
            <person name="Boedeker C."/>
            <person name="Pinto D."/>
            <person name="Vollmers J."/>
            <person name="Rivas-Marin E."/>
            <person name="Kohn T."/>
            <person name="Peeters S.H."/>
            <person name="Heuer A."/>
            <person name="Rast P."/>
            <person name="Oberbeckmann S."/>
            <person name="Bunk B."/>
            <person name="Jeske O."/>
            <person name="Meyerdierks A."/>
            <person name="Storesund J.E."/>
            <person name="Kallscheuer N."/>
            <person name="Luecker S."/>
            <person name="Lage O.M."/>
            <person name="Pohl T."/>
            <person name="Merkel B.J."/>
            <person name="Hornburger P."/>
            <person name="Mueller R.-W."/>
            <person name="Bruemmer F."/>
            <person name="Labrenz M."/>
            <person name="Spormann A.M."/>
            <person name="Op den Camp H."/>
            <person name="Overmann J."/>
            <person name="Amann R."/>
            <person name="Jetten M.S.M."/>
            <person name="Mascher T."/>
            <person name="Medema M.H."/>
            <person name="Devos D.P."/>
            <person name="Kaster A.-K."/>
            <person name="Ovreas L."/>
            <person name="Rohde M."/>
            <person name="Galperin M.Y."/>
            <person name="Jogler C."/>
        </authorList>
    </citation>
    <scope>NUCLEOTIDE SEQUENCE [LARGE SCALE GENOMIC DNA]</scope>
    <source>
        <strain evidence="8 9">Pan161</strain>
    </source>
</reference>
<dbReference type="SUPFAM" id="SSF88946">
    <property type="entry name" value="Sigma2 domain of RNA polymerase sigma factors"/>
    <property type="match status" value="1"/>
</dbReference>
<dbReference type="Pfam" id="PF07638">
    <property type="entry name" value="Sigma70_ECF"/>
    <property type="match status" value="1"/>
</dbReference>
<feature type="region of interest" description="Disordered" evidence="6">
    <location>
        <begin position="112"/>
        <end position="132"/>
    </location>
</feature>
<dbReference type="InterPro" id="IPR013325">
    <property type="entry name" value="RNA_pol_sigma_r2"/>
</dbReference>
<dbReference type="Gene3D" id="1.10.10.10">
    <property type="entry name" value="Winged helix-like DNA-binding domain superfamily/Winged helix DNA-binding domain"/>
    <property type="match status" value="1"/>
</dbReference>
<evidence type="ECO:0000256" key="2">
    <source>
        <dbReference type="ARBA" id="ARBA00022741"/>
    </source>
</evidence>
<dbReference type="InterPro" id="IPR000719">
    <property type="entry name" value="Prot_kinase_dom"/>
</dbReference>
<dbReference type="Gene3D" id="1.10.510.10">
    <property type="entry name" value="Transferase(Phosphotransferase) domain 1"/>
    <property type="match status" value="1"/>
</dbReference>
<dbReference type="PANTHER" id="PTHR43289:SF34">
    <property type="entry name" value="SERINE_THREONINE-PROTEIN KINASE YBDM-RELATED"/>
    <property type="match status" value="1"/>
</dbReference>
<dbReference type="InterPro" id="IPR014284">
    <property type="entry name" value="RNA_pol_sigma-70_dom"/>
</dbReference>
<protein>
    <submittedName>
        <fullName evidence="8">Serine/threonine-protein kinase PrkC</fullName>
        <ecNumber evidence="8">2.7.11.1</ecNumber>
    </submittedName>
</protein>
<keyword evidence="3 8" id="KW-0418">Kinase</keyword>
<dbReference type="InterPro" id="IPR053812">
    <property type="entry name" value="HTH_Sigma70_ECF-like"/>
</dbReference>
<dbReference type="SUPFAM" id="SSF88659">
    <property type="entry name" value="Sigma3 and sigma4 domains of RNA polymerase sigma factors"/>
    <property type="match status" value="1"/>
</dbReference>
<dbReference type="InterPro" id="IPR017441">
    <property type="entry name" value="Protein_kinase_ATP_BS"/>
</dbReference>
<feature type="binding site" evidence="5">
    <location>
        <position position="254"/>
    </location>
    <ligand>
        <name>ATP</name>
        <dbReference type="ChEBI" id="CHEBI:30616"/>
    </ligand>
</feature>
<proteinExistence type="predicted"/>
<evidence type="ECO:0000259" key="7">
    <source>
        <dbReference type="PROSITE" id="PS50011"/>
    </source>
</evidence>
<keyword evidence="4 5" id="KW-0067">ATP-binding</keyword>
<keyword evidence="2 5" id="KW-0547">Nucleotide-binding</keyword>
<evidence type="ECO:0000313" key="9">
    <source>
        <dbReference type="Proteomes" id="UP000316855"/>
    </source>
</evidence>
<dbReference type="OrthoDB" id="280689at2"/>
<evidence type="ECO:0000256" key="5">
    <source>
        <dbReference type="PROSITE-ProRule" id="PRU10141"/>
    </source>
</evidence>
<dbReference type="CDD" id="cd14014">
    <property type="entry name" value="STKc_PknB_like"/>
    <property type="match status" value="1"/>
</dbReference>
<dbReference type="PANTHER" id="PTHR43289">
    <property type="entry name" value="MITOGEN-ACTIVATED PROTEIN KINASE KINASE KINASE 20-RELATED"/>
    <property type="match status" value="1"/>
</dbReference>
<accession>A0A517VD27</accession>
<dbReference type="EC" id="2.7.11.1" evidence="8"/>
<evidence type="ECO:0000256" key="3">
    <source>
        <dbReference type="ARBA" id="ARBA00022777"/>
    </source>
</evidence>
<dbReference type="KEGG" id="gax:Pan161_25410"/>
<dbReference type="InterPro" id="IPR036388">
    <property type="entry name" value="WH-like_DNA-bd_sf"/>
</dbReference>